<keyword evidence="1" id="KW-0479">Metal-binding</keyword>
<dbReference type="GO" id="GO:0046872">
    <property type="term" value="F:metal ion binding"/>
    <property type="evidence" value="ECO:0007669"/>
    <property type="project" value="UniProtKB-KW"/>
</dbReference>
<dbReference type="Gene3D" id="3.30.70.20">
    <property type="match status" value="1"/>
</dbReference>
<evidence type="ECO:0000313" key="6">
    <source>
        <dbReference type="Proteomes" id="UP000465601"/>
    </source>
</evidence>
<reference evidence="5 6" key="1">
    <citation type="submission" date="2019-10" db="EMBL/GenBank/DDBJ databases">
        <title>Alkaliphilus serpentinus sp. nov. and Alkaliphilus pronyensis sp. nov., two novel anaerobic alkaliphilic species isolated from the serpentinized-hosted hydrothermal field of the Prony Bay (New Caledonia).</title>
        <authorList>
            <person name="Postec A."/>
        </authorList>
    </citation>
    <scope>NUCLEOTIDE SEQUENCE [LARGE SCALE GENOMIC DNA]</scope>
    <source>
        <strain evidence="5 6">LacT</strain>
    </source>
</reference>
<dbReference type="Pfam" id="PF14691">
    <property type="entry name" value="Fer4_20"/>
    <property type="match status" value="1"/>
</dbReference>
<dbReference type="PRINTS" id="PR00419">
    <property type="entry name" value="ADXRDTASE"/>
</dbReference>
<dbReference type="InterPro" id="IPR023753">
    <property type="entry name" value="FAD/NAD-binding_dom"/>
</dbReference>
<dbReference type="AlphaFoldDB" id="A0A833HLI2"/>
<dbReference type="GO" id="GO:0016491">
    <property type="term" value="F:oxidoreductase activity"/>
    <property type="evidence" value="ECO:0007669"/>
    <property type="project" value="InterPro"/>
</dbReference>
<keyword evidence="2" id="KW-0408">Iron</keyword>
<keyword evidence="6" id="KW-1185">Reference proteome</keyword>
<sequence>MAKNQTKTNFNKSKRFNFALTWGDVDGREYRKEIVDLANKIGRTKAGSSREAIPFGPEYYALAPILNDYQAKMAMYLEFRKKLSAEDVVKASGEPYEKVKEALDYLAWAGVAFVNTVDGVDRYWQDIFVPGHLEMINNNKELVAKHPEVAEAFYHFASKRGPMAVGIMPIGSGPMRVLPIERSIDGNSRKASYEELSKHLMEAKVFSVSDCSCRTSREAMGEGCGHLKEDMCIQLDHAAEYYIKTGRGREITREEAIEIIKRAEDNGLMHSIPNLDEPGHTHAICNCCGCGCYAMRLANEYVNNDIVRSNYKSVVDESKCVACGECVDVCPTNALRLGQKLCTKEAIDERIIKETPRDTEWMEDKWNSHYRINRRNTLDSGTAPCITNCPAHIPVQGYIKLASQGRYTEALELIKKHNPLPAVCGRVCPRLCEEDCTRGDVDDAVAIDDIKKFIAEQDLNKDLRYLPKKRHDYSDKKIAVIGGGPSGLTCAYDLSIDGYDVTVFEREKRLGGMLTFGIPSYRLEKNVIEAEIAVLREMGIKFEIGVEVGKAVSIQELRDRGFNAFYIAIGAQLGRKLGLDGEDSNEVLSGVDFLRRINLSQPTNVQGKVVVIGGGNVAMDVARSAIRLNSVEQTDIFCLEARENMTAHPEEVEEALAEGVNIHNSWGPTRILTDNGKVTGVEFKGCLSVLDSDGRFNPQYDESNKRIVECDYVILSIGQTFNYGNLLEGEDVMLTNWNTIEIDPVTLQTSKTDIFAGGDVTSGPRFAIDAIAAGKEAAVSIHRFVQKGQSLVFGRDTHSYNPLDKNNLAEIQGYDGTVRQKINPVDGRISKTTFKDLRGIFTEEQIKKETERCLGCGATKIDEYLCVGCGACTLRCKFEAIKLERVYDVKGYKIEDLPKAVIKKALARKVKIMAKKMNPFTQTNKRN</sequence>
<dbReference type="InterPro" id="IPR009051">
    <property type="entry name" value="Helical_ferredxn"/>
</dbReference>
<feature type="domain" description="4Fe-4S ferredoxin-type" evidence="4">
    <location>
        <begin position="857"/>
        <end position="886"/>
    </location>
</feature>
<proteinExistence type="predicted"/>
<dbReference type="InterPro" id="IPR017900">
    <property type="entry name" value="4Fe4S_Fe_S_CS"/>
</dbReference>
<dbReference type="PANTHER" id="PTHR42783">
    <property type="entry name" value="GLUTAMATE SYNTHASE [NADPH] SMALL CHAIN"/>
    <property type="match status" value="1"/>
</dbReference>
<feature type="domain" description="4Fe-4S ferredoxin-type" evidence="4">
    <location>
        <begin position="311"/>
        <end position="340"/>
    </location>
</feature>
<dbReference type="RefSeq" id="WP_151867043.1">
    <property type="nucleotide sequence ID" value="NZ_WBZB01000055.1"/>
</dbReference>
<dbReference type="Pfam" id="PF00037">
    <property type="entry name" value="Fer4"/>
    <property type="match status" value="2"/>
</dbReference>
<protein>
    <submittedName>
        <fullName evidence="5">FAD-dependent oxidoreductase</fullName>
    </submittedName>
</protein>
<dbReference type="Proteomes" id="UP000465601">
    <property type="component" value="Unassembled WGS sequence"/>
</dbReference>
<dbReference type="SUPFAM" id="SSF54862">
    <property type="entry name" value="4Fe-4S ferredoxins"/>
    <property type="match status" value="2"/>
</dbReference>
<dbReference type="GO" id="GO:0051536">
    <property type="term" value="F:iron-sulfur cluster binding"/>
    <property type="evidence" value="ECO:0007669"/>
    <property type="project" value="UniProtKB-KW"/>
</dbReference>
<evidence type="ECO:0000256" key="2">
    <source>
        <dbReference type="ARBA" id="ARBA00023004"/>
    </source>
</evidence>
<dbReference type="Gene3D" id="1.10.1060.10">
    <property type="entry name" value="Alpha-helical ferredoxin"/>
    <property type="match status" value="1"/>
</dbReference>
<name>A0A833HLI2_9FIRM</name>
<dbReference type="OrthoDB" id="9803192at2"/>
<gene>
    <name evidence="5" type="ORF">F8153_14345</name>
</gene>
<dbReference type="SUPFAM" id="SSF51971">
    <property type="entry name" value="Nucleotide-binding domain"/>
    <property type="match status" value="1"/>
</dbReference>
<dbReference type="PANTHER" id="PTHR42783:SF3">
    <property type="entry name" value="GLUTAMATE SYNTHASE [NADPH] SMALL CHAIN-RELATED"/>
    <property type="match status" value="1"/>
</dbReference>
<evidence type="ECO:0000256" key="1">
    <source>
        <dbReference type="ARBA" id="ARBA00022723"/>
    </source>
</evidence>
<evidence type="ECO:0000259" key="4">
    <source>
        <dbReference type="PROSITE" id="PS51379"/>
    </source>
</evidence>
<dbReference type="Pfam" id="PF07992">
    <property type="entry name" value="Pyr_redox_2"/>
    <property type="match status" value="1"/>
</dbReference>
<evidence type="ECO:0000313" key="5">
    <source>
        <dbReference type="EMBL" id="KAB3525909.1"/>
    </source>
</evidence>
<comment type="caution">
    <text evidence="5">The sequence shown here is derived from an EMBL/GenBank/DDBJ whole genome shotgun (WGS) entry which is preliminary data.</text>
</comment>
<evidence type="ECO:0000256" key="3">
    <source>
        <dbReference type="ARBA" id="ARBA00023014"/>
    </source>
</evidence>
<organism evidence="5 6">
    <name type="scientific">Alkaliphilus serpentinus</name>
    <dbReference type="NCBI Taxonomy" id="1482731"/>
    <lineage>
        <taxon>Bacteria</taxon>
        <taxon>Bacillati</taxon>
        <taxon>Bacillota</taxon>
        <taxon>Clostridia</taxon>
        <taxon>Peptostreptococcales</taxon>
        <taxon>Natronincolaceae</taxon>
        <taxon>Alkaliphilus</taxon>
    </lineage>
</organism>
<dbReference type="Gene3D" id="3.50.50.60">
    <property type="entry name" value="FAD/NAD(P)-binding domain"/>
    <property type="match status" value="2"/>
</dbReference>
<dbReference type="PROSITE" id="PS51379">
    <property type="entry name" value="4FE4S_FER_2"/>
    <property type="match status" value="2"/>
</dbReference>
<dbReference type="PROSITE" id="PS00198">
    <property type="entry name" value="4FE4S_FER_1"/>
    <property type="match status" value="1"/>
</dbReference>
<keyword evidence="3" id="KW-0411">Iron-sulfur</keyword>
<dbReference type="InterPro" id="IPR036188">
    <property type="entry name" value="FAD/NAD-bd_sf"/>
</dbReference>
<dbReference type="InterPro" id="IPR017896">
    <property type="entry name" value="4Fe4S_Fe-S-bd"/>
</dbReference>
<dbReference type="SUPFAM" id="SSF46548">
    <property type="entry name" value="alpha-helical ferredoxin"/>
    <property type="match status" value="1"/>
</dbReference>
<accession>A0A833HLI2</accession>
<dbReference type="InterPro" id="IPR028261">
    <property type="entry name" value="DPD_II"/>
</dbReference>
<dbReference type="EMBL" id="WBZB01000055">
    <property type="protein sequence ID" value="KAB3525909.1"/>
    <property type="molecule type" value="Genomic_DNA"/>
</dbReference>